<accession>A0A1G7LE40</accession>
<evidence type="ECO:0000256" key="1">
    <source>
        <dbReference type="SAM" id="Phobius"/>
    </source>
</evidence>
<feature type="transmembrane region" description="Helical" evidence="1">
    <location>
        <begin position="70"/>
        <end position="88"/>
    </location>
</feature>
<proteinExistence type="predicted"/>
<dbReference type="EMBL" id="FNAI01000018">
    <property type="protein sequence ID" value="SDF47733.1"/>
    <property type="molecule type" value="Genomic_DNA"/>
</dbReference>
<protein>
    <submittedName>
        <fullName evidence="2">Uncharacterized protein</fullName>
    </submittedName>
</protein>
<feature type="transmembrane region" description="Helical" evidence="1">
    <location>
        <begin position="12"/>
        <end position="32"/>
    </location>
</feature>
<gene>
    <name evidence="2" type="ORF">SAMN05216464_118133</name>
</gene>
<name>A0A1G7LE40_9SPHI</name>
<keyword evidence="1" id="KW-0472">Membrane</keyword>
<evidence type="ECO:0000313" key="3">
    <source>
        <dbReference type="Proteomes" id="UP000199072"/>
    </source>
</evidence>
<reference evidence="2 3" key="1">
    <citation type="submission" date="2016-10" db="EMBL/GenBank/DDBJ databases">
        <authorList>
            <person name="de Groot N.N."/>
        </authorList>
    </citation>
    <scope>NUCLEOTIDE SEQUENCE [LARGE SCALE GENOMIC DNA]</scope>
    <source>
        <strain evidence="2 3">47C3B</strain>
    </source>
</reference>
<sequence length="99" mass="10661">METGSSAETGHQPTITAALTAGIFFTLIIYSTCTEADSDDALSTLVWVFPVLSVLTLGYVLTYRDKLSRILLGVFVLISIIGYLYFAFVKGMAAAFSHG</sequence>
<feature type="transmembrane region" description="Helical" evidence="1">
    <location>
        <begin position="44"/>
        <end position="63"/>
    </location>
</feature>
<organism evidence="2 3">
    <name type="scientific">Mucilaginibacter pineti</name>
    <dbReference type="NCBI Taxonomy" id="1391627"/>
    <lineage>
        <taxon>Bacteria</taxon>
        <taxon>Pseudomonadati</taxon>
        <taxon>Bacteroidota</taxon>
        <taxon>Sphingobacteriia</taxon>
        <taxon>Sphingobacteriales</taxon>
        <taxon>Sphingobacteriaceae</taxon>
        <taxon>Mucilaginibacter</taxon>
    </lineage>
</organism>
<evidence type="ECO:0000313" key="2">
    <source>
        <dbReference type="EMBL" id="SDF47733.1"/>
    </source>
</evidence>
<keyword evidence="3" id="KW-1185">Reference proteome</keyword>
<dbReference type="AlphaFoldDB" id="A0A1G7LE40"/>
<keyword evidence="1" id="KW-1133">Transmembrane helix</keyword>
<dbReference type="Proteomes" id="UP000199072">
    <property type="component" value="Unassembled WGS sequence"/>
</dbReference>
<keyword evidence="1" id="KW-0812">Transmembrane</keyword>